<dbReference type="EMBL" id="HG937516">
    <property type="protein sequence ID" value="CDN40499.1"/>
    <property type="molecule type" value="Genomic_DNA"/>
</dbReference>
<feature type="coiled-coil region" evidence="1">
    <location>
        <begin position="259"/>
        <end position="286"/>
    </location>
</feature>
<keyword evidence="1" id="KW-0175">Coiled coil</keyword>
<evidence type="ECO:0000256" key="1">
    <source>
        <dbReference type="SAM" id="Coils"/>
    </source>
</evidence>
<feature type="compositionally biased region" description="Polar residues" evidence="2">
    <location>
        <begin position="23"/>
        <end position="69"/>
    </location>
</feature>
<sequence>MNTNDNFNQNGNNQFDQQYGQNGSMQPDSSQLAANQYYNPNDPNQAVNSNAQQNYDYGANNSSLGYDYQNLNQVDPSLQYQYDEYGNPLPFDQNQYSQQYNNASNYNAYAQNQGVDPSLQYQYDEYGNPLPFDQNQYSQQYNNAYDQNQGVDPSLQYQYDEYGNPVSLDQNPYYNSYDQNQDDHSLNQPELKRADAAPLNDFSPSANNSFANGQDAVAKALIQEPTTIVKPLHVVNSDVQEHVVDIPVSDLEDALAPKLNDTKNRISELENSQADLHESNRRIETQLESVLKKMQGSDQQGQVIAPVNKDVQDRLDLLASIVEKFPTETTQKISELSERIETLSDPKEKRLLEKKFDELSNKISSLSLNESSSLHEQNELRSKIEALTSKIADMNQPDPTFKKQQLELEDKIDALANKISGLGKSDPNILMVKDELKDKIDKLTNSLANKISSVNHLNSQVKVQQEQLERKMAALDDRMQEILVKNDKLIEGKLNSVVDLIAKKTPPTPTLEVSKLENRLDEALMRMETIAQGNYSTKQIDEAKIAEETARRLTKFNEHSQAQQQYLNQQRLLMEVAAMNNKMNQLLPPKVHYVQQPTQLQQPLALPPASYVNPYATPYQALPPQLPGSVMNPPVNPFVPFDYQNAMPWFEKWMLANMFKQNFNQQVPCQNYNMCNSNPGMVPQAYYADAPKQLAPVYVQPPVYRAYDEQWTDSQLPEEIQLSFQRRGINEQLG</sequence>
<name>A0A292IHS9_9MOLU</name>
<evidence type="ECO:0000256" key="2">
    <source>
        <dbReference type="SAM" id="MobiDB-lite"/>
    </source>
</evidence>
<dbReference type="Proteomes" id="UP000261764">
    <property type="component" value="Chromosome I"/>
</dbReference>
<dbReference type="KEGG" id="mamp:MAMA39_03790"/>
<feature type="coiled-coil region" evidence="1">
    <location>
        <begin position="433"/>
        <end position="485"/>
    </location>
</feature>
<reference evidence="3 4" key="1">
    <citation type="journal article" date="2015" name="Clin. Infect. Dis.">
        <title>Genomic Investigations unmask Mycoplasma amphoriforme, a new respiratory pathogen.</title>
        <authorList>
            <person name="Gillespie S.H."/>
            <person name="Ling C.L."/>
            <person name="Oravcova K."/>
            <person name="Pinheiro M."/>
            <person name="Wells L."/>
            <person name="Bryant J.M."/>
            <person name="McHugh T.D."/>
            <person name="Bebear C."/>
            <person name="Webster D."/>
            <person name="Harris S.R."/>
            <person name="Seth-Smith H.M."/>
            <person name="Thomson N.R."/>
        </authorList>
    </citation>
    <scope>NUCLEOTIDE SEQUENCE [LARGE SCALE GENOMIC DNA]</scope>
    <source>
        <strain evidence="3 4">A39</strain>
    </source>
</reference>
<accession>A0A292IHS9</accession>
<evidence type="ECO:0000313" key="3">
    <source>
        <dbReference type="EMBL" id="CDN40499.1"/>
    </source>
</evidence>
<proteinExistence type="predicted"/>
<feature type="region of interest" description="Disordered" evidence="2">
    <location>
        <begin position="1"/>
        <end position="69"/>
    </location>
</feature>
<feature type="compositionally biased region" description="Low complexity" evidence="2">
    <location>
        <begin position="1"/>
        <end position="22"/>
    </location>
</feature>
<dbReference type="RefSeq" id="WP_343251843.1">
    <property type="nucleotide sequence ID" value="NZ_HG937516.1"/>
</dbReference>
<protein>
    <submittedName>
        <fullName evidence="3">Uncharacterized protein</fullName>
    </submittedName>
</protein>
<keyword evidence="4" id="KW-1185">Reference proteome</keyword>
<organism evidence="3 4">
    <name type="scientific">Mycoplasma amphoriforme A39</name>
    <dbReference type="NCBI Taxonomy" id="572419"/>
    <lineage>
        <taxon>Bacteria</taxon>
        <taxon>Bacillati</taxon>
        <taxon>Mycoplasmatota</taxon>
        <taxon>Mollicutes</taxon>
        <taxon>Mycoplasmataceae</taxon>
        <taxon>Mycoplasma</taxon>
    </lineage>
</organism>
<dbReference type="AlphaFoldDB" id="A0A292IHS9"/>
<gene>
    <name evidence="3" type="ORF">MAMA39_03790</name>
</gene>
<evidence type="ECO:0000313" key="4">
    <source>
        <dbReference type="Proteomes" id="UP000261764"/>
    </source>
</evidence>